<evidence type="ECO:0000313" key="2">
    <source>
        <dbReference type="EMBL" id="MFB2879815.1"/>
    </source>
</evidence>
<evidence type="ECO:0008006" key="4">
    <source>
        <dbReference type="Google" id="ProtNLM"/>
    </source>
</evidence>
<proteinExistence type="predicted"/>
<feature type="signal peptide" evidence="1">
    <location>
        <begin position="1"/>
        <end position="24"/>
    </location>
</feature>
<sequence length="99" mass="11094">MKKILLILATITVCLSASTLPTKAETICKVTDPTGTPLNVRDRPNGNVVNTLRNGRQIRIDQLAEDEQGRTWAKVGSFQNGKYRVWGWVIREFVSCYNG</sequence>
<protein>
    <recommendedName>
        <fullName evidence="4">SH3b domain-containing protein</fullName>
    </recommendedName>
</protein>
<feature type="chain" id="PRO_5045296603" description="SH3b domain-containing protein" evidence="1">
    <location>
        <begin position="25"/>
        <end position="99"/>
    </location>
</feature>
<name>A0ABV4XAI8_9CYAN</name>
<reference evidence="2 3" key="1">
    <citation type="submission" date="2024-09" db="EMBL/GenBank/DDBJ databases">
        <title>Floridaenema gen nov. (Aerosakkonemataceae, Aerosakkonematales ord. nov., Cyanobacteria) from benthic tropical and subtropical fresh waters, with the description of four new species.</title>
        <authorList>
            <person name="Moretto J.A."/>
            <person name="Berthold D.E."/>
            <person name="Lefler F.W."/>
            <person name="Huang I.-S."/>
            <person name="Laughinghouse H. IV."/>
        </authorList>
    </citation>
    <scope>NUCLEOTIDE SEQUENCE [LARGE SCALE GENOMIC DNA]</scope>
    <source>
        <strain evidence="2 3">BLCC-F46</strain>
    </source>
</reference>
<accession>A0ABV4XAI8</accession>
<organism evidence="2 3">
    <name type="scientific">Floridaenema aerugineum BLCC-F46</name>
    <dbReference type="NCBI Taxonomy" id="3153654"/>
    <lineage>
        <taxon>Bacteria</taxon>
        <taxon>Bacillati</taxon>
        <taxon>Cyanobacteriota</taxon>
        <taxon>Cyanophyceae</taxon>
        <taxon>Oscillatoriophycideae</taxon>
        <taxon>Aerosakkonematales</taxon>
        <taxon>Aerosakkonemataceae</taxon>
        <taxon>Floridanema</taxon>
        <taxon>Floridanema aerugineum</taxon>
    </lineage>
</organism>
<evidence type="ECO:0000256" key="1">
    <source>
        <dbReference type="SAM" id="SignalP"/>
    </source>
</evidence>
<comment type="caution">
    <text evidence="2">The sequence shown here is derived from an EMBL/GenBank/DDBJ whole genome shotgun (WGS) entry which is preliminary data.</text>
</comment>
<dbReference type="Gene3D" id="2.30.30.40">
    <property type="entry name" value="SH3 Domains"/>
    <property type="match status" value="1"/>
</dbReference>
<dbReference type="RefSeq" id="WP_413272849.1">
    <property type="nucleotide sequence ID" value="NZ_JBHFNQ010000181.1"/>
</dbReference>
<dbReference type="Proteomes" id="UP001576774">
    <property type="component" value="Unassembled WGS sequence"/>
</dbReference>
<evidence type="ECO:0000313" key="3">
    <source>
        <dbReference type="Proteomes" id="UP001576774"/>
    </source>
</evidence>
<dbReference type="EMBL" id="JBHFNQ010000181">
    <property type="protein sequence ID" value="MFB2879815.1"/>
    <property type="molecule type" value="Genomic_DNA"/>
</dbReference>
<gene>
    <name evidence="2" type="ORF">ACE1CC_23425</name>
</gene>
<keyword evidence="3" id="KW-1185">Reference proteome</keyword>
<keyword evidence="1" id="KW-0732">Signal</keyword>